<dbReference type="InterPro" id="IPR036652">
    <property type="entry name" value="YjeF_N_dom_sf"/>
</dbReference>
<evidence type="ECO:0000256" key="11">
    <source>
        <dbReference type="ARBA" id="ARBA00023235"/>
    </source>
</evidence>
<dbReference type="SUPFAM" id="SSF53613">
    <property type="entry name" value="Ribokinase-like"/>
    <property type="match status" value="1"/>
</dbReference>
<dbReference type="Gene3D" id="3.40.1190.20">
    <property type="match status" value="1"/>
</dbReference>
<sequence length="505" mass="52330">MIPVFSVAQVRTVEKAEISRRGSEELMKQAAAAVSDAAVQLLHGEPGKNIVGLIGPGNNGGDGLYALANLARQGHNATAVLLSEKSHAPALEELRTAGGTITTAADAPQAASGADLVIDAIYGLGYRPGAKLPTVPRGVPVLAMDVPSGLDAATGAADDAALPAVRTVTFGALKEGLLTGDGPLLTGELSLVTLDFDFSAQSPMAWLVDPEAAGQLLDEHRSWRDAARHKYQRGVLGLIAGSDRYPGAAQLTARAALNAGVGLLRSHMPDKVQAYMAASAPEAVPLGDQEVAEALSQSRRHLHGRGAKISAWAIGPGLDPSGQPSEVIGKVFSSRQPAVIDASGLEIVPAGPSEQPRVLTPHAKELRMLLRRAGITVTAQDIAEEPQKWTRWAALSYNAVVLLKGPTNYIVEPGGKTLVVCHTSPKLATAGSGDVLTGILGTLLSDSSLTGVQGTALVSNQRLLELTACAAVIHGEVGRVAAEDSTVCATRLIEVLPRVMARFGF</sequence>
<evidence type="ECO:0000256" key="18">
    <source>
        <dbReference type="PIRNR" id="PIRNR017184"/>
    </source>
</evidence>
<dbReference type="HAMAP" id="MF_01965">
    <property type="entry name" value="NADHX_dehydratase"/>
    <property type="match status" value="1"/>
</dbReference>
<comment type="catalytic activity">
    <reaction evidence="2 18">
        <text>(6R)-NADPHX = (6S)-NADPHX</text>
        <dbReference type="Rhea" id="RHEA:32227"/>
        <dbReference type="ChEBI" id="CHEBI:64076"/>
        <dbReference type="ChEBI" id="CHEBI:64077"/>
        <dbReference type="EC" id="5.1.99.6"/>
    </reaction>
</comment>
<evidence type="ECO:0000256" key="14">
    <source>
        <dbReference type="ARBA" id="ARBA00025153"/>
    </source>
</evidence>
<evidence type="ECO:0000256" key="5">
    <source>
        <dbReference type="ARBA" id="ARBA00022723"/>
    </source>
</evidence>
<evidence type="ECO:0000259" key="20">
    <source>
        <dbReference type="PROSITE" id="PS51385"/>
    </source>
</evidence>
<dbReference type="PIRSF" id="PIRSF017184">
    <property type="entry name" value="Nnr"/>
    <property type="match status" value="1"/>
</dbReference>
<comment type="subunit">
    <text evidence="17">Homotetramer.</text>
</comment>
<keyword evidence="7 17" id="KW-0067">ATP-binding</keyword>
<dbReference type="GO" id="GO:0052856">
    <property type="term" value="F:NAD(P)HX epimerase activity"/>
    <property type="evidence" value="ECO:0007669"/>
    <property type="project" value="UniProtKB-EC"/>
</dbReference>
<comment type="similarity">
    <text evidence="4 18">In the C-terminal section; belongs to the NnrD/CARKD family.</text>
</comment>
<keyword evidence="22" id="KW-1185">Reference proteome</keyword>
<dbReference type="Pfam" id="PF03853">
    <property type="entry name" value="YjeF_N"/>
    <property type="match status" value="1"/>
</dbReference>
<comment type="similarity">
    <text evidence="3 18">In the N-terminal section; belongs to the NnrE/AIBP family.</text>
</comment>
<comment type="cofactor">
    <cofactor evidence="17">
        <name>Mg(2+)</name>
        <dbReference type="ChEBI" id="CHEBI:18420"/>
    </cofactor>
</comment>
<dbReference type="Gene3D" id="3.40.50.10260">
    <property type="entry name" value="YjeF N-terminal domain"/>
    <property type="match status" value="1"/>
</dbReference>
<dbReference type="SUPFAM" id="SSF64153">
    <property type="entry name" value="YjeF N-terminal domain-like"/>
    <property type="match status" value="1"/>
</dbReference>
<evidence type="ECO:0000256" key="17">
    <source>
        <dbReference type="HAMAP-Rule" id="MF_01965"/>
    </source>
</evidence>
<evidence type="ECO:0000256" key="15">
    <source>
        <dbReference type="ARBA" id="ARBA00048238"/>
    </source>
</evidence>
<evidence type="ECO:0000259" key="19">
    <source>
        <dbReference type="PROSITE" id="PS51383"/>
    </source>
</evidence>
<evidence type="ECO:0000256" key="2">
    <source>
        <dbReference type="ARBA" id="ARBA00000909"/>
    </source>
</evidence>
<dbReference type="EMBL" id="CP034412">
    <property type="protein sequence ID" value="QCY47760.1"/>
    <property type="molecule type" value="Genomic_DNA"/>
</dbReference>
<keyword evidence="13" id="KW-0511">Multifunctional enzyme</keyword>
<dbReference type="CDD" id="cd01171">
    <property type="entry name" value="YXKO-related"/>
    <property type="match status" value="1"/>
</dbReference>
<evidence type="ECO:0000256" key="10">
    <source>
        <dbReference type="ARBA" id="ARBA00023027"/>
    </source>
</evidence>
<dbReference type="InterPro" id="IPR029056">
    <property type="entry name" value="Ribokinase-like"/>
</dbReference>
<keyword evidence="5 18" id="KW-0479">Metal-binding</keyword>
<keyword evidence="10 17" id="KW-0520">NAD</keyword>
<keyword evidence="8 17" id="KW-0521">NADP</keyword>
<comment type="function">
    <text evidence="14 18">Bifunctional enzyme that catalyzes the epimerization of the S- and R-forms of NAD(P)HX and the dehydration of the S-form of NAD(P)HX at the expense of ADP, which is converted to AMP. This allows the repair of both epimers of NAD(P)HX, a damaged form of NAD(P)H that is a result of enzymatic or heat-dependent hydration.</text>
</comment>
<dbReference type="InterPro" id="IPR000631">
    <property type="entry name" value="CARKD"/>
</dbReference>
<dbReference type="PROSITE" id="PS01050">
    <property type="entry name" value="YJEF_C_2"/>
    <property type="match status" value="1"/>
</dbReference>
<dbReference type="InterPro" id="IPR017953">
    <property type="entry name" value="Carbohydrate_kinase_pred_CS"/>
</dbReference>
<feature type="binding site" evidence="17">
    <location>
        <position position="248"/>
    </location>
    <ligand>
        <name>(6S)-NADPHX</name>
        <dbReference type="ChEBI" id="CHEBI:64076"/>
    </ligand>
</feature>
<reference evidence="21 22" key="1">
    <citation type="submission" date="2018-12" db="EMBL/GenBank/DDBJ databases">
        <title>Complete Genome Sequence of Glutamicibacter creatinolyticus strain LGCM259,isolated from an abscess of a 12-year-old mare in Italy.</title>
        <authorList>
            <person name="Santos R.G."/>
            <person name="Silva A.L."/>
            <person name="Seyffert N."/>
            <person name="Castro T.L.P."/>
            <person name="Attili A.R."/>
            <person name="Rifici C."/>
            <person name="Mazzullo G."/>
            <person name="Brenig B."/>
            <person name="Venanzi F."/>
            <person name="Azevedo V."/>
        </authorList>
    </citation>
    <scope>NUCLEOTIDE SEQUENCE [LARGE SCALE GENOMIC DNA]</scope>
    <source>
        <strain evidence="21 22">LGCM 259</strain>
    </source>
</reference>
<dbReference type="GO" id="GO:0046872">
    <property type="term" value="F:metal ion binding"/>
    <property type="evidence" value="ECO:0007669"/>
    <property type="project" value="UniProtKB-UniRule"/>
</dbReference>
<comment type="catalytic activity">
    <reaction evidence="1 18">
        <text>(6R)-NADHX = (6S)-NADHX</text>
        <dbReference type="Rhea" id="RHEA:32215"/>
        <dbReference type="ChEBI" id="CHEBI:64074"/>
        <dbReference type="ChEBI" id="CHEBI:64075"/>
        <dbReference type="EC" id="5.1.99.6"/>
    </reaction>
</comment>
<keyword evidence="12 17" id="KW-0456">Lyase</keyword>
<dbReference type="PROSITE" id="PS51385">
    <property type="entry name" value="YJEF_N"/>
    <property type="match status" value="1"/>
</dbReference>
<dbReference type="InterPro" id="IPR004443">
    <property type="entry name" value="YjeF_N_dom"/>
</dbReference>
<evidence type="ECO:0000256" key="1">
    <source>
        <dbReference type="ARBA" id="ARBA00000013"/>
    </source>
</evidence>
<evidence type="ECO:0000256" key="4">
    <source>
        <dbReference type="ARBA" id="ARBA00009524"/>
    </source>
</evidence>
<proteinExistence type="inferred from homology"/>
<evidence type="ECO:0000313" key="22">
    <source>
        <dbReference type="Proteomes" id="UP000307000"/>
    </source>
</evidence>
<evidence type="ECO:0000256" key="6">
    <source>
        <dbReference type="ARBA" id="ARBA00022741"/>
    </source>
</evidence>
<dbReference type="PANTHER" id="PTHR12592:SF0">
    <property type="entry name" value="ATP-DEPENDENT (S)-NAD(P)H-HYDRATE DEHYDRATASE"/>
    <property type="match status" value="1"/>
</dbReference>
<comment type="caution">
    <text evidence="17">Lacks conserved residue(s) required for the propagation of feature annotation.</text>
</comment>
<feature type="domain" description="YjeF N-terminal" evidence="20">
    <location>
        <begin position="10"/>
        <end position="202"/>
    </location>
</feature>
<evidence type="ECO:0000256" key="13">
    <source>
        <dbReference type="ARBA" id="ARBA00023268"/>
    </source>
</evidence>
<protein>
    <recommendedName>
        <fullName evidence="17">ADP-dependent (S)-NAD(P)H-hydrate dehydratase</fullName>
        <ecNumber evidence="17">4.2.1.136</ecNumber>
    </recommendedName>
    <alternativeName>
        <fullName evidence="17">ADP-dependent NAD(P)HX dehydratase</fullName>
    </alternativeName>
</protein>
<comment type="catalytic activity">
    <reaction evidence="15 17 18">
        <text>(6S)-NADHX + ADP = AMP + phosphate + NADH + H(+)</text>
        <dbReference type="Rhea" id="RHEA:32223"/>
        <dbReference type="ChEBI" id="CHEBI:15378"/>
        <dbReference type="ChEBI" id="CHEBI:43474"/>
        <dbReference type="ChEBI" id="CHEBI:57945"/>
        <dbReference type="ChEBI" id="CHEBI:64074"/>
        <dbReference type="ChEBI" id="CHEBI:456215"/>
        <dbReference type="ChEBI" id="CHEBI:456216"/>
        <dbReference type="EC" id="4.2.1.136"/>
    </reaction>
</comment>
<dbReference type="GO" id="GO:0110051">
    <property type="term" value="P:metabolite repair"/>
    <property type="evidence" value="ECO:0007669"/>
    <property type="project" value="TreeGrafter"/>
</dbReference>
<dbReference type="GO" id="GO:0046496">
    <property type="term" value="P:nicotinamide nucleotide metabolic process"/>
    <property type="evidence" value="ECO:0007669"/>
    <property type="project" value="UniProtKB-UniRule"/>
</dbReference>
<evidence type="ECO:0000256" key="8">
    <source>
        <dbReference type="ARBA" id="ARBA00022857"/>
    </source>
</evidence>
<evidence type="ECO:0000256" key="12">
    <source>
        <dbReference type="ARBA" id="ARBA00023239"/>
    </source>
</evidence>
<feature type="binding site" evidence="17">
    <location>
        <position position="433"/>
    </location>
    <ligand>
        <name>AMP</name>
        <dbReference type="ChEBI" id="CHEBI:456215"/>
    </ligand>
</feature>
<keyword evidence="6 17" id="KW-0547">Nucleotide-binding</keyword>
<comment type="cofactor">
    <cofactor evidence="18">
        <name>K(+)</name>
        <dbReference type="ChEBI" id="CHEBI:29103"/>
    </cofactor>
    <text evidence="18">Binds 1 potassium ion per subunit.</text>
</comment>
<organism evidence="21 22">
    <name type="scientific">Glutamicibacter creatinolyticus</name>
    <dbReference type="NCBI Taxonomy" id="162496"/>
    <lineage>
        <taxon>Bacteria</taxon>
        <taxon>Bacillati</taxon>
        <taxon>Actinomycetota</taxon>
        <taxon>Actinomycetes</taxon>
        <taxon>Micrococcales</taxon>
        <taxon>Micrococcaceae</taxon>
        <taxon>Glutamicibacter</taxon>
    </lineage>
</organism>
<dbReference type="GO" id="GO:0052855">
    <property type="term" value="F:ADP-dependent NAD(P)H-hydrate dehydratase activity"/>
    <property type="evidence" value="ECO:0007669"/>
    <property type="project" value="UniProtKB-UniRule"/>
</dbReference>
<dbReference type="InterPro" id="IPR030677">
    <property type="entry name" value="Nnr"/>
</dbReference>
<comment type="function">
    <text evidence="17">Catalyzes the dehydration of the S-form of NAD(P)HX at the expense of ADP, which is converted to AMP. Together with NAD(P)HX epimerase, which catalyzes the epimerization of the S- and R-forms, the enzyme allows the repair of both epimers of NAD(P)HX, a damaged form of NAD(P)H that is a result of enzymatic or heat-dependent hydration.</text>
</comment>
<evidence type="ECO:0000256" key="7">
    <source>
        <dbReference type="ARBA" id="ARBA00022840"/>
    </source>
</evidence>
<dbReference type="NCBIfam" id="TIGR00196">
    <property type="entry name" value="yjeF_cterm"/>
    <property type="match status" value="1"/>
</dbReference>
<feature type="binding site" evidence="17">
    <location>
        <position position="434"/>
    </location>
    <ligand>
        <name>(6S)-NADPHX</name>
        <dbReference type="ChEBI" id="CHEBI:64076"/>
    </ligand>
</feature>
<dbReference type="AlphaFoldDB" id="A0A5B7WWZ3"/>
<gene>
    <name evidence="21" type="primary">nnr</name>
    <name evidence="17" type="synonym">nnrD</name>
    <name evidence="21" type="ORF">GcLGCM259_2045</name>
</gene>
<evidence type="ECO:0000313" key="21">
    <source>
        <dbReference type="EMBL" id="QCY47760.1"/>
    </source>
</evidence>
<dbReference type="Proteomes" id="UP000307000">
    <property type="component" value="Chromosome"/>
</dbReference>
<dbReference type="GO" id="GO:0005524">
    <property type="term" value="F:ATP binding"/>
    <property type="evidence" value="ECO:0007669"/>
    <property type="project" value="UniProtKB-UniRule"/>
</dbReference>
<dbReference type="KEGG" id="gcr:GcLGCM259_2045"/>
<dbReference type="EC" id="4.2.1.136" evidence="17"/>
<feature type="binding site" evidence="17">
    <location>
        <position position="317"/>
    </location>
    <ligand>
        <name>(6S)-NADPHX</name>
        <dbReference type="ChEBI" id="CHEBI:64076"/>
    </ligand>
</feature>
<evidence type="ECO:0000256" key="16">
    <source>
        <dbReference type="ARBA" id="ARBA00049209"/>
    </source>
</evidence>
<accession>A0A5B7WWZ3</accession>
<comment type="similarity">
    <text evidence="17">Belongs to the NnrD/CARKD family.</text>
</comment>
<dbReference type="PANTHER" id="PTHR12592">
    <property type="entry name" value="ATP-DEPENDENT (S)-NAD(P)H-HYDRATE DEHYDRATASE FAMILY MEMBER"/>
    <property type="match status" value="1"/>
</dbReference>
<name>A0A5B7WWZ3_9MICC</name>
<comment type="catalytic activity">
    <reaction evidence="16 17 18">
        <text>(6S)-NADPHX + ADP = AMP + phosphate + NADPH + H(+)</text>
        <dbReference type="Rhea" id="RHEA:32235"/>
        <dbReference type="ChEBI" id="CHEBI:15378"/>
        <dbReference type="ChEBI" id="CHEBI:43474"/>
        <dbReference type="ChEBI" id="CHEBI:57783"/>
        <dbReference type="ChEBI" id="CHEBI:64076"/>
        <dbReference type="ChEBI" id="CHEBI:456215"/>
        <dbReference type="ChEBI" id="CHEBI:456216"/>
        <dbReference type="EC" id="4.2.1.136"/>
    </reaction>
</comment>
<keyword evidence="11 18" id="KW-0413">Isomerase</keyword>
<evidence type="ECO:0000256" key="9">
    <source>
        <dbReference type="ARBA" id="ARBA00022958"/>
    </source>
</evidence>
<keyword evidence="9 18" id="KW-0630">Potassium</keyword>
<feature type="domain" description="YjeF C-terminal" evidence="19">
    <location>
        <begin position="213"/>
        <end position="503"/>
    </location>
</feature>
<evidence type="ECO:0000256" key="3">
    <source>
        <dbReference type="ARBA" id="ARBA00006001"/>
    </source>
</evidence>
<feature type="binding site" evidence="17">
    <location>
        <position position="362"/>
    </location>
    <ligand>
        <name>(6S)-NADPHX</name>
        <dbReference type="ChEBI" id="CHEBI:64076"/>
    </ligand>
</feature>
<dbReference type="Pfam" id="PF01256">
    <property type="entry name" value="Carb_kinase"/>
    <property type="match status" value="1"/>
</dbReference>
<dbReference type="PROSITE" id="PS51383">
    <property type="entry name" value="YJEF_C_3"/>
    <property type="match status" value="1"/>
</dbReference>